<gene>
    <name evidence="2" type="ORF">F2Q68_00021719</name>
</gene>
<sequence length="132" mass="14924">MSDRPAINEHVSKARTHPSTGTKEKNGEAPPTGKRTTENHQNGLNKGLNREIYMADLRIDENINRLQSILQLRLSCMTSLKIKISMKMQKPKTIGKENQRSFRSRDSETEKNRAVDQTEPGKTRTLAGDSYA</sequence>
<proteinExistence type="predicted"/>
<comment type="caution">
    <text evidence="2">The sequence shown here is derived from an EMBL/GenBank/DDBJ whole genome shotgun (WGS) entry which is preliminary data.</text>
</comment>
<evidence type="ECO:0000256" key="1">
    <source>
        <dbReference type="SAM" id="MobiDB-lite"/>
    </source>
</evidence>
<accession>A0A8S9FPR0</accession>
<feature type="compositionally biased region" description="Basic and acidic residues" evidence="1">
    <location>
        <begin position="94"/>
        <end position="122"/>
    </location>
</feature>
<evidence type="ECO:0000313" key="2">
    <source>
        <dbReference type="EMBL" id="KAF2535753.1"/>
    </source>
</evidence>
<dbReference type="Proteomes" id="UP000712281">
    <property type="component" value="Unassembled WGS sequence"/>
</dbReference>
<name>A0A8S9FPR0_BRACR</name>
<evidence type="ECO:0000313" key="3">
    <source>
        <dbReference type="Proteomes" id="UP000712281"/>
    </source>
</evidence>
<feature type="compositionally biased region" description="Basic and acidic residues" evidence="1">
    <location>
        <begin position="1"/>
        <end position="12"/>
    </location>
</feature>
<reference evidence="2" key="1">
    <citation type="submission" date="2019-12" db="EMBL/GenBank/DDBJ databases">
        <title>Genome sequencing and annotation of Brassica cretica.</title>
        <authorList>
            <person name="Studholme D.J."/>
            <person name="Sarris P.F."/>
        </authorList>
    </citation>
    <scope>NUCLEOTIDE SEQUENCE</scope>
    <source>
        <strain evidence="2">PFS-001/15</strain>
        <tissue evidence="2">Leaf</tissue>
    </source>
</reference>
<feature type="region of interest" description="Disordered" evidence="1">
    <location>
        <begin position="88"/>
        <end position="132"/>
    </location>
</feature>
<dbReference type="EMBL" id="QGKW02002228">
    <property type="protein sequence ID" value="KAF2535753.1"/>
    <property type="molecule type" value="Genomic_DNA"/>
</dbReference>
<dbReference type="AlphaFoldDB" id="A0A8S9FPR0"/>
<protein>
    <submittedName>
        <fullName evidence="2">Uncharacterized protein</fullName>
    </submittedName>
</protein>
<organism evidence="2 3">
    <name type="scientific">Brassica cretica</name>
    <name type="common">Mustard</name>
    <dbReference type="NCBI Taxonomy" id="69181"/>
    <lineage>
        <taxon>Eukaryota</taxon>
        <taxon>Viridiplantae</taxon>
        <taxon>Streptophyta</taxon>
        <taxon>Embryophyta</taxon>
        <taxon>Tracheophyta</taxon>
        <taxon>Spermatophyta</taxon>
        <taxon>Magnoliopsida</taxon>
        <taxon>eudicotyledons</taxon>
        <taxon>Gunneridae</taxon>
        <taxon>Pentapetalae</taxon>
        <taxon>rosids</taxon>
        <taxon>malvids</taxon>
        <taxon>Brassicales</taxon>
        <taxon>Brassicaceae</taxon>
        <taxon>Brassiceae</taxon>
        <taxon>Brassica</taxon>
    </lineage>
</organism>
<feature type="region of interest" description="Disordered" evidence="1">
    <location>
        <begin position="1"/>
        <end position="46"/>
    </location>
</feature>